<organism evidence="1 3">
    <name type="scientific">Nelumbo nucifera</name>
    <name type="common">Sacred lotus</name>
    <dbReference type="NCBI Taxonomy" id="4432"/>
    <lineage>
        <taxon>Eukaryota</taxon>
        <taxon>Viridiplantae</taxon>
        <taxon>Streptophyta</taxon>
        <taxon>Embryophyta</taxon>
        <taxon>Tracheophyta</taxon>
        <taxon>Spermatophyta</taxon>
        <taxon>Magnoliopsida</taxon>
        <taxon>Proteales</taxon>
        <taxon>Nelumbonaceae</taxon>
        <taxon>Nelumbo</taxon>
    </lineage>
</organism>
<name>A0A822Y2Q1_NELNU</name>
<reference evidence="1 3" key="1">
    <citation type="journal article" date="2020" name="Mol. Biol. Evol.">
        <title>Distinct Expression and Methylation Patterns for Genes with Different Fates following a Single Whole-Genome Duplication in Flowering Plants.</title>
        <authorList>
            <person name="Shi T."/>
            <person name="Rahmani R.S."/>
            <person name="Gugger P.F."/>
            <person name="Wang M."/>
            <person name="Li H."/>
            <person name="Zhang Y."/>
            <person name="Li Z."/>
            <person name="Wang Q."/>
            <person name="Van de Peer Y."/>
            <person name="Marchal K."/>
            <person name="Chen J."/>
        </authorList>
    </citation>
    <scope>NUCLEOTIDE SEQUENCE [LARGE SCALE GENOMIC DNA]</scope>
    <source>
        <tissue evidence="1">Leaf</tissue>
    </source>
</reference>
<evidence type="ECO:0000313" key="1">
    <source>
        <dbReference type="EMBL" id="DAD25599.1"/>
    </source>
</evidence>
<accession>A0A822Y2Q1</accession>
<gene>
    <name evidence="1" type="ORF">HUJ06_027063</name>
    <name evidence="2" type="ORF">HUJ06_027119</name>
</gene>
<evidence type="ECO:0000313" key="3">
    <source>
        <dbReference type="Proteomes" id="UP000607653"/>
    </source>
</evidence>
<sequence length="31" mass="3450">MLEPPVADLLLPINSPGLFPRLGSPMENFFH</sequence>
<dbReference type="EMBL" id="DUZY01000001">
    <property type="protein sequence ID" value="DAD25599.1"/>
    <property type="molecule type" value="Genomic_DNA"/>
</dbReference>
<dbReference type="EMBL" id="DUZY01000001">
    <property type="protein sequence ID" value="DAD25655.1"/>
    <property type="molecule type" value="Genomic_DNA"/>
</dbReference>
<dbReference type="AlphaFoldDB" id="A0A822Y2Q1"/>
<evidence type="ECO:0000313" key="2">
    <source>
        <dbReference type="EMBL" id="DAD25655.1"/>
    </source>
</evidence>
<keyword evidence="3" id="KW-1185">Reference proteome</keyword>
<proteinExistence type="predicted"/>
<dbReference type="Proteomes" id="UP000607653">
    <property type="component" value="Unassembled WGS sequence"/>
</dbReference>
<comment type="caution">
    <text evidence="1">The sequence shown here is derived from an EMBL/GenBank/DDBJ whole genome shotgun (WGS) entry which is preliminary data.</text>
</comment>
<protein>
    <submittedName>
        <fullName evidence="1">Uncharacterized protein</fullName>
    </submittedName>
</protein>